<organism evidence="2 3">
    <name type="scientific">Sordaria brevicollis</name>
    <dbReference type="NCBI Taxonomy" id="83679"/>
    <lineage>
        <taxon>Eukaryota</taxon>
        <taxon>Fungi</taxon>
        <taxon>Dikarya</taxon>
        <taxon>Ascomycota</taxon>
        <taxon>Pezizomycotina</taxon>
        <taxon>Sordariomycetes</taxon>
        <taxon>Sordariomycetidae</taxon>
        <taxon>Sordariales</taxon>
        <taxon>Sordariaceae</taxon>
        <taxon>Sordaria</taxon>
    </lineage>
</organism>
<evidence type="ECO:0000313" key="3">
    <source>
        <dbReference type="Proteomes" id="UP001281003"/>
    </source>
</evidence>
<dbReference type="AlphaFoldDB" id="A0AAE0NV49"/>
<reference evidence="2" key="2">
    <citation type="submission" date="2023-07" db="EMBL/GenBank/DDBJ databases">
        <authorList>
            <consortium name="Lawrence Berkeley National Laboratory"/>
            <person name="Haridas S."/>
            <person name="Hensen N."/>
            <person name="Bonometti L."/>
            <person name="Westerberg I."/>
            <person name="Brannstrom I.O."/>
            <person name="Guillou S."/>
            <person name="Cros-Aarteil S."/>
            <person name="Calhoun S."/>
            <person name="Kuo A."/>
            <person name="Mondo S."/>
            <person name="Pangilinan J."/>
            <person name="Riley R."/>
            <person name="LaButti K."/>
            <person name="Andreopoulos B."/>
            <person name="Lipzen A."/>
            <person name="Chen C."/>
            <person name="Yanf M."/>
            <person name="Daum C."/>
            <person name="Ng V."/>
            <person name="Clum A."/>
            <person name="Steindorff A."/>
            <person name="Ohm R."/>
            <person name="Martin F."/>
            <person name="Silar P."/>
            <person name="Natvig D."/>
            <person name="Lalanne C."/>
            <person name="Gautier V."/>
            <person name="Ament-velasquez S.L."/>
            <person name="Kruys A."/>
            <person name="Hutchinson M.I."/>
            <person name="Powell A.J."/>
            <person name="Barry K."/>
            <person name="Miller A.N."/>
            <person name="Grigoriev I.V."/>
            <person name="Debuchy R."/>
            <person name="Gladieux P."/>
            <person name="Thoren M.H."/>
            <person name="Johannesson H."/>
        </authorList>
    </citation>
    <scope>NUCLEOTIDE SEQUENCE</scope>
    <source>
        <strain evidence="2">FGSC 1904</strain>
    </source>
</reference>
<evidence type="ECO:0000313" key="2">
    <source>
        <dbReference type="EMBL" id="KAK3388318.1"/>
    </source>
</evidence>
<gene>
    <name evidence="2" type="ORF">B0T20DRAFT_397831</name>
</gene>
<proteinExistence type="predicted"/>
<accession>A0AAE0NV49</accession>
<reference evidence="2" key="1">
    <citation type="journal article" date="2023" name="Mol. Phylogenet. Evol.">
        <title>Genome-scale phylogeny and comparative genomics of the fungal order Sordariales.</title>
        <authorList>
            <person name="Hensen N."/>
            <person name="Bonometti L."/>
            <person name="Westerberg I."/>
            <person name="Brannstrom I.O."/>
            <person name="Guillou S."/>
            <person name="Cros-Aarteil S."/>
            <person name="Calhoun S."/>
            <person name="Haridas S."/>
            <person name="Kuo A."/>
            <person name="Mondo S."/>
            <person name="Pangilinan J."/>
            <person name="Riley R."/>
            <person name="LaButti K."/>
            <person name="Andreopoulos B."/>
            <person name="Lipzen A."/>
            <person name="Chen C."/>
            <person name="Yan M."/>
            <person name="Daum C."/>
            <person name="Ng V."/>
            <person name="Clum A."/>
            <person name="Steindorff A."/>
            <person name="Ohm R.A."/>
            <person name="Martin F."/>
            <person name="Silar P."/>
            <person name="Natvig D.O."/>
            <person name="Lalanne C."/>
            <person name="Gautier V."/>
            <person name="Ament-Velasquez S.L."/>
            <person name="Kruys A."/>
            <person name="Hutchinson M.I."/>
            <person name="Powell A.J."/>
            <person name="Barry K."/>
            <person name="Miller A.N."/>
            <person name="Grigoriev I.V."/>
            <person name="Debuchy R."/>
            <person name="Gladieux P."/>
            <person name="Hiltunen Thoren M."/>
            <person name="Johannesson H."/>
        </authorList>
    </citation>
    <scope>NUCLEOTIDE SEQUENCE</scope>
    <source>
        <strain evidence="2">FGSC 1904</strain>
    </source>
</reference>
<dbReference type="EMBL" id="JAUTDP010000016">
    <property type="protein sequence ID" value="KAK3388318.1"/>
    <property type="molecule type" value="Genomic_DNA"/>
</dbReference>
<keyword evidence="3" id="KW-1185">Reference proteome</keyword>
<evidence type="ECO:0000256" key="1">
    <source>
        <dbReference type="SAM" id="MobiDB-lite"/>
    </source>
</evidence>
<feature type="region of interest" description="Disordered" evidence="1">
    <location>
        <begin position="51"/>
        <end position="117"/>
    </location>
</feature>
<protein>
    <submittedName>
        <fullName evidence="2">Uncharacterized protein</fullName>
    </submittedName>
</protein>
<name>A0AAE0NV49_SORBR</name>
<sequence length="256" mass="27816">MASITQEAMLEWKDLIESLHDIHIQAIESNTESGGEAHGNVMTRIKEVIEDALPSAEHSRKLQRGQEAERTDYIEPGTDEMNARTNDDVNNGGHTATTSPRSLYAVTARTSQEPEPTLRVESHAVVGVHVEALGAVQLNTTATLMFDNIADDENSTENDPKELVKFRFCVPADDCSCSVRTKASASVMIRFDKSSRVYVRKDAKFSEFELEGLISFAGGDAGGTTLVAKSDTILHCTIEGAAIVEVITGRGFVEEG</sequence>
<feature type="compositionally biased region" description="Basic and acidic residues" evidence="1">
    <location>
        <begin position="57"/>
        <end position="73"/>
    </location>
</feature>
<dbReference type="Proteomes" id="UP001281003">
    <property type="component" value="Unassembled WGS sequence"/>
</dbReference>
<feature type="compositionally biased region" description="Polar residues" evidence="1">
    <location>
        <begin position="88"/>
        <end position="101"/>
    </location>
</feature>
<comment type="caution">
    <text evidence="2">The sequence shown here is derived from an EMBL/GenBank/DDBJ whole genome shotgun (WGS) entry which is preliminary data.</text>
</comment>